<keyword evidence="2" id="KW-1185">Reference proteome</keyword>
<reference evidence="1" key="1">
    <citation type="submission" date="2021-06" db="EMBL/GenBank/DDBJ databases">
        <title>Parelaphostrongylus tenuis whole genome reference sequence.</title>
        <authorList>
            <person name="Garwood T.J."/>
            <person name="Larsen P.A."/>
            <person name="Fountain-Jones N.M."/>
            <person name="Garbe J.R."/>
            <person name="Macchietto M.G."/>
            <person name="Kania S.A."/>
            <person name="Gerhold R.W."/>
            <person name="Richards J.E."/>
            <person name="Wolf T.M."/>
        </authorList>
    </citation>
    <scope>NUCLEOTIDE SEQUENCE</scope>
    <source>
        <strain evidence="1">MNPRO001-30</strain>
        <tissue evidence="1">Meninges</tissue>
    </source>
</reference>
<protein>
    <submittedName>
        <fullName evidence="1">Uncharacterized protein</fullName>
    </submittedName>
</protein>
<evidence type="ECO:0000313" key="2">
    <source>
        <dbReference type="Proteomes" id="UP001196413"/>
    </source>
</evidence>
<dbReference type="AlphaFoldDB" id="A0AAD5QFS1"/>
<dbReference type="Proteomes" id="UP001196413">
    <property type="component" value="Unassembled WGS sequence"/>
</dbReference>
<gene>
    <name evidence="1" type="ORF">KIN20_005244</name>
</gene>
<evidence type="ECO:0000313" key="1">
    <source>
        <dbReference type="EMBL" id="KAJ1349647.1"/>
    </source>
</evidence>
<proteinExistence type="predicted"/>
<name>A0AAD5QFS1_PARTN</name>
<dbReference type="EMBL" id="JAHQIW010000708">
    <property type="protein sequence ID" value="KAJ1349647.1"/>
    <property type="molecule type" value="Genomic_DNA"/>
</dbReference>
<accession>A0AAD5QFS1</accession>
<sequence>MDNGHVLINTQKKSAETRYETPTSHILAVFVTKLRAHVSRLPFPLSLDRSCHPYAVNSPSAVLNSLFNMSQLAGNTNPAAFSFLEQFNHMNSVQEQLNSTAPV</sequence>
<organism evidence="1 2">
    <name type="scientific">Parelaphostrongylus tenuis</name>
    <name type="common">Meningeal worm</name>
    <dbReference type="NCBI Taxonomy" id="148309"/>
    <lineage>
        <taxon>Eukaryota</taxon>
        <taxon>Metazoa</taxon>
        <taxon>Ecdysozoa</taxon>
        <taxon>Nematoda</taxon>
        <taxon>Chromadorea</taxon>
        <taxon>Rhabditida</taxon>
        <taxon>Rhabditina</taxon>
        <taxon>Rhabditomorpha</taxon>
        <taxon>Strongyloidea</taxon>
        <taxon>Metastrongylidae</taxon>
        <taxon>Parelaphostrongylus</taxon>
    </lineage>
</organism>
<comment type="caution">
    <text evidence="1">The sequence shown here is derived from an EMBL/GenBank/DDBJ whole genome shotgun (WGS) entry which is preliminary data.</text>
</comment>